<dbReference type="SUPFAM" id="SSF56784">
    <property type="entry name" value="HAD-like"/>
    <property type="match status" value="1"/>
</dbReference>
<dbReference type="InterPro" id="IPR023214">
    <property type="entry name" value="HAD_sf"/>
</dbReference>
<dbReference type="InterPro" id="IPR006379">
    <property type="entry name" value="HAD-SF_hydro_IIB"/>
</dbReference>
<dbReference type="NCBIfam" id="TIGR01484">
    <property type="entry name" value="HAD-SF-IIB"/>
    <property type="match status" value="1"/>
</dbReference>
<organism evidence="1">
    <name type="scientific">Clostridium botulinum B str. Osaka05</name>
    <dbReference type="NCBI Taxonomy" id="1407017"/>
    <lineage>
        <taxon>Bacteria</taxon>
        <taxon>Bacillati</taxon>
        <taxon>Bacillota</taxon>
        <taxon>Clostridia</taxon>
        <taxon>Eubacteriales</taxon>
        <taxon>Clostridiaceae</taxon>
        <taxon>Clostridium</taxon>
    </lineage>
</organism>
<dbReference type="EMBL" id="DF384213">
    <property type="protein sequence ID" value="GAE01678.1"/>
    <property type="molecule type" value="Genomic_DNA"/>
</dbReference>
<dbReference type="PANTHER" id="PTHR10000">
    <property type="entry name" value="PHOSPHOSERINE PHOSPHATASE"/>
    <property type="match status" value="1"/>
</dbReference>
<dbReference type="InterPro" id="IPR036412">
    <property type="entry name" value="HAD-like_sf"/>
</dbReference>
<dbReference type="SFLD" id="SFLDG01140">
    <property type="entry name" value="C2.B:_Phosphomannomutase_and_P"/>
    <property type="match status" value="1"/>
</dbReference>
<dbReference type="Gene3D" id="3.40.50.1000">
    <property type="entry name" value="HAD superfamily/HAD-like"/>
    <property type="match status" value="1"/>
</dbReference>
<dbReference type="Gene3D" id="3.30.1240.10">
    <property type="match status" value="1"/>
</dbReference>
<dbReference type="Proteomes" id="UP000054164">
    <property type="component" value="Unassembled WGS sequence"/>
</dbReference>
<dbReference type="GO" id="GO:0016791">
    <property type="term" value="F:phosphatase activity"/>
    <property type="evidence" value="ECO:0007669"/>
    <property type="project" value="UniProtKB-ARBA"/>
</dbReference>
<dbReference type="SFLD" id="SFLDS00003">
    <property type="entry name" value="Haloacid_Dehalogenase"/>
    <property type="match status" value="1"/>
</dbReference>
<dbReference type="SFLD" id="SFLDG01144">
    <property type="entry name" value="C2.B.4:_PGP_Like"/>
    <property type="match status" value="1"/>
</dbReference>
<reference evidence="1" key="1">
    <citation type="submission" date="2013-10" db="EMBL/GenBank/DDBJ databases">
        <title>Draft genome sequence of Clostridium botulinum type B strain Osaka05.</title>
        <authorList>
            <person name="Sakaguchi Y."/>
            <person name="Hosomi K."/>
            <person name="Uchiyama J."/>
            <person name="Ogura Y."/>
            <person name="Sakaguchi M."/>
            <person name="Kohda T."/>
            <person name="Mukamoto M."/>
            <person name="Misawa N."/>
            <person name="Matsuzaki S."/>
            <person name="Hayashi T."/>
            <person name="Kozaki S."/>
        </authorList>
    </citation>
    <scope>NUCLEOTIDE SEQUENCE</scope>
    <source>
        <strain evidence="1">Osaka05</strain>
    </source>
</reference>
<dbReference type="AlphaFoldDB" id="A0A0S6TZY6"/>
<dbReference type="NCBIfam" id="TIGR00099">
    <property type="entry name" value="Cof-subfamily"/>
    <property type="match status" value="1"/>
</dbReference>
<keyword evidence="1" id="KW-0378">Hydrolase</keyword>
<dbReference type="PROSITE" id="PS01228">
    <property type="entry name" value="COF_1"/>
    <property type="match status" value="1"/>
</dbReference>
<dbReference type="InterPro" id="IPR000150">
    <property type="entry name" value="Cof"/>
</dbReference>
<protein>
    <submittedName>
        <fullName evidence="1">Hydrolase</fullName>
    </submittedName>
</protein>
<dbReference type="GO" id="GO:0000287">
    <property type="term" value="F:magnesium ion binding"/>
    <property type="evidence" value="ECO:0007669"/>
    <property type="project" value="TreeGrafter"/>
</dbReference>
<dbReference type="PANTHER" id="PTHR10000:SF8">
    <property type="entry name" value="HAD SUPERFAMILY HYDROLASE-LIKE, TYPE 3"/>
    <property type="match status" value="1"/>
</dbReference>
<dbReference type="Pfam" id="PF08282">
    <property type="entry name" value="Hydrolase_3"/>
    <property type="match status" value="1"/>
</dbReference>
<dbReference type="HOGENOM" id="CLU_044146_5_1_9"/>
<name>A0A0S6TZY6_CLOBO</name>
<dbReference type="CDD" id="cd07518">
    <property type="entry name" value="HAD_YbiV-Like"/>
    <property type="match status" value="1"/>
</dbReference>
<dbReference type="RefSeq" id="WP_003490294.1">
    <property type="nucleotide sequence ID" value="NZ_DF384213.1"/>
</dbReference>
<dbReference type="GO" id="GO:0005829">
    <property type="term" value="C:cytosol"/>
    <property type="evidence" value="ECO:0007669"/>
    <property type="project" value="TreeGrafter"/>
</dbReference>
<proteinExistence type="predicted"/>
<accession>A0A0S6TZY6</accession>
<gene>
    <name evidence="1" type="ORF">CBO05C_1368</name>
</gene>
<evidence type="ECO:0000313" key="1">
    <source>
        <dbReference type="EMBL" id="GAE01678.1"/>
    </source>
</evidence>
<sequence length="264" mass="30389">MIKFIATDLDGTLVNSEGKIYNKVFNLINDLHKNGVKFAAASGRFYSQLNENFNSVKEDMILIAHNGALIKYSKNGQTLYANYIDKEYIKSVEKLKRNFGEELILGGENEAFVVNPSESIKKEFSFYNVPYIEYKSFDEVDKPVQKISYYVKDGIKAPMLDYLKENLNKNLQFVASGDKWIDMMNKEVSKGHAIKILQKKFNIEKDNTMVFGDYYNDITMFKQAYYSYAMENAPEDVKEKANFIAGNNNENAVYKTISKHMGFI</sequence>